<evidence type="ECO:0000313" key="1">
    <source>
        <dbReference type="EnsemblMetazoa" id="BGLB039039-PA"/>
    </source>
</evidence>
<evidence type="ECO:0000313" key="2">
    <source>
        <dbReference type="Proteomes" id="UP000076420"/>
    </source>
</evidence>
<dbReference type="PANTHER" id="PTHR10000">
    <property type="entry name" value="PHOSPHOSERINE PHOSPHATASE"/>
    <property type="match status" value="1"/>
</dbReference>
<dbReference type="PANTHER" id="PTHR10000:SF8">
    <property type="entry name" value="HAD SUPERFAMILY HYDROLASE-LIKE, TYPE 3"/>
    <property type="match status" value="1"/>
</dbReference>
<dbReference type="GO" id="GO:0000287">
    <property type="term" value="F:magnesium ion binding"/>
    <property type="evidence" value="ECO:0007669"/>
    <property type="project" value="TreeGrafter"/>
</dbReference>
<dbReference type="GO" id="GO:0016791">
    <property type="term" value="F:phosphatase activity"/>
    <property type="evidence" value="ECO:0007669"/>
    <property type="project" value="TreeGrafter"/>
</dbReference>
<proteinExistence type="predicted"/>
<dbReference type="InterPro" id="IPR036412">
    <property type="entry name" value="HAD-like_sf"/>
</dbReference>
<dbReference type="InterPro" id="IPR023214">
    <property type="entry name" value="HAD_sf"/>
</dbReference>
<name>A0A2C9M669_BIOGL</name>
<accession>A0A2C9M669</accession>
<dbReference type="AlphaFoldDB" id="A0A2C9M669"/>
<dbReference type="PROSITE" id="PS01229">
    <property type="entry name" value="COF_2"/>
    <property type="match status" value="1"/>
</dbReference>
<dbReference type="EnsemblMetazoa" id="BGLB039039-RA">
    <property type="protein sequence ID" value="BGLB039039-PA"/>
    <property type="gene ID" value="BGLB039039"/>
</dbReference>
<sequence length="209" mass="22636">MNKKVFAFDIDGTILNSNGNIVPETVVALKEAVAKGHIATLCSGRPYFDMLDIVEQGQGVFDYMICNNGAYFYDLKINKAFITKEVDKEVALAIFELEEKITQVSLRATNYCDKFSHQADIHVAGEVYLDVNPLDTSKLTGINDLGQYIGLSAKDFVAFGDSGNDLQMLKGAGLGISMGNGTAQAKEAAQIVIGDNNSTAIAKKIRELI</sequence>
<dbReference type="STRING" id="6526.A0A2C9M669"/>
<dbReference type="GO" id="GO:0005829">
    <property type="term" value="C:cytosol"/>
    <property type="evidence" value="ECO:0007669"/>
    <property type="project" value="TreeGrafter"/>
</dbReference>
<protein>
    <submittedName>
        <fullName evidence="1">Uncharacterized protein</fullName>
    </submittedName>
</protein>
<reference evidence="1" key="1">
    <citation type="submission" date="2020-05" db="UniProtKB">
        <authorList>
            <consortium name="EnsemblMetazoa"/>
        </authorList>
    </citation>
    <scope>IDENTIFICATION</scope>
    <source>
        <strain evidence="1">BB02</strain>
    </source>
</reference>
<dbReference type="Gene3D" id="3.40.50.1000">
    <property type="entry name" value="HAD superfamily/HAD-like"/>
    <property type="match status" value="2"/>
</dbReference>
<dbReference type="VEuPathDB" id="VectorBase:BGLB039039"/>
<dbReference type="Proteomes" id="UP000076420">
    <property type="component" value="Unassembled WGS sequence"/>
</dbReference>
<dbReference type="SUPFAM" id="SSF56784">
    <property type="entry name" value="HAD-like"/>
    <property type="match status" value="1"/>
</dbReference>
<dbReference type="Pfam" id="PF08282">
    <property type="entry name" value="Hydrolase_3"/>
    <property type="match status" value="1"/>
</dbReference>
<organism evidence="1 2">
    <name type="scientific">Biomphalaria glabrata</name>
    <name type="common">Bloodfluke planorb</name>
    <name type="synonym">Freshwater snail</name>
    <dbReference type="NCBI Taxonomy" id="6526"/>
    <lineage>
        <taxon>Eukaryota</taxon>
        <taxon>Metazoa</taxon>
        <taxon>Spiralia</taxon>
        <taxon>Lophotrochozoa</taxon>
        <taxon>Mollusca</taxon>
        <taxon>Gastropoda</taxon>
        <taxon>Heterobranchia</taxon>
        <taxon>Euthyneura</taxon>
        <taxon>Panpulmonata</taxon>
        <taxon>Hygrophila</taxon>
        <taxon>Lymnaeoidea</taxon>
        <taxon>Planorbidae</taxon>
        <taxon>Biomphalaria</taxon>
    </lineage>
</organism>
<gene>
    <name evidence="1" type="primary">106071479</name>
</gene>
<dbReference type="PROSITE" id="PS01228">
    <property type="entry name" value="COF_1"/>
    <property type="match status" value="1"/>
</dbReference>